<dbReference type="eggNOG" id="COG3381">
    <property type="taxonomic scope" value="Bacteria"/>
</dbReference>
<dbReference type="InterPro" id="IPR020945">
    <property type="entry name" value="DMSO/NO3_reduct_chaperone"/>
</dbReference>
<dbReference type="Proteomes" id="UP000000448">
    <property type="component" value="Chromosome"/>
</dbReference>
<dbReference type="InterPro" id="IPR036411">
    <property type="entry name" value="TorD-like_sf"/>
</dbReference>
<evidence type="ECO:0000256" key="1">
    <source>
        <dbReference type="ARBA" id="ARBA00023186"/>
    </source>
</evidence>
<dbReference type="OrthoDB" id="5321442at2"/>
<dbReference type="Pfam" id="PF02613">
    <property type="entry name" value="Nitrate_red_del"/>
    <property type="match status" value="1"/>
</dbReference>
<organism evidence="2 3">
    <name type="scientific">Nautilia profundicola (strain ATCC BAA-1463 / DSM 18972 / AmH)</name>
    <dbReference type="NCBI Taxonomy" id="598659"/>
    <lineage>
        <taxon>Bacteria</taxon>
        <taxon>Pseudomonadati</taxon>
        <taxon>Campylobacterota</taxon>
        <taxon>Epsilonproteobacteria</taxon>
        <taxon>Nautiliales</taxon>
        <taxon>Nautiliaceae</taxon>
        <taxon>Nautilia</taxon>
    </lineage>
</organism>
<gene>
    <name evidence="2" type="ordered locus">NAMH_1303</name>
</gene>
<dbReference type="PANTHER" id="PTHR34227">
    <property type="entry name" value="CHAPERONE PROTEIN YCDY"/>
    <property type="match status" value="1"/>
</dbReference>
<dbReference type="InterPro" id="IPR050289">
    <property type="entry name" value="TorD/DmsD_chaperones"/>
</dbReference>
<proteinExistence type="predicted"/>
<dbReference type="PANTHER" id="PTHR34227:SF11">
    <property type="entry name" value="CHAPERONE PROTEIN TORD"/>
    <property type="match status" value="1"/>
</dbReference>
<dbReference type="Gene3D" id="1.10.3480.10">
    <property type="entry name" value="TorD-like"/>
    <property type="match status" value="1"/>
</dbReference>
<keyword evidence="1" id="KW-0143">Chaperone</keyword>
<dbReference type="SUPFAM" id="SSF89155">
    <property type="entry name" value="TorD-like"/>
    <property type="match status" value="1"/>
</dbReference>
<evidence type="ECO:0000313" key="2">
    <source>
        <dbReference type="EMBL" id="ACM93060.1"/>
    </source>
</evidence>
<dbReference type="EMBL" id="CP001279">
    <property type="protein sequence ID" value="ACM93060.1"/>
    <property type="molecule type" value="Genomic_DNA"/>
</dbReference>
<name>B9L5Q8_NAUPA</name>
<reference evidence="2 3" key="1">
    <citation type="journal article" date="2009" name="PLoS Genet.">
        <title>Adaptations to submarine hydrothermal environments exemplified by the genome of Nautilia profundicola.</title>
        <authorList>
            <person name="Campbell B.J."/>
            <person name="Smith J.L."/>
            <person name="Hanson T.E."/>
            <person name="Klotz M.G."/>
            <person name="Stein L.Y."/>
            <person name="Lee C.K."/>
            <person name="Wu D."/>
            <person name="Robinson J.M."/>
            <person name="Khouri H.M."/>
            <person name="Eisen J.A."/>
            <person name="Cary S.C."/>
        </authorList>
    </citation>
    <scope>NUCLEOTIDE SEQUENCE [LARGE SCALE GENOMIC DNA]</scope>
    <source>
        <strain evidence="3">ATCC BAA-1463 / DSM 18972 / AmH</strain>
    </source>
</reference>
<protein>
    <recommendedName>
        <fullName evidence="4">Formate dehydrogenase-specific chaperone</fullName>
    </recommendedName>
</protein>
<dbReference type="HOGENOM" id="CLU_098311_0_0_7"/>
<accession>B9L5Q8</accession>
<dbReference type="KEGG" id="nam:NAMH_1303"/>
<dbReference type="AlphaFoldDB" id="B9L5Q8"/>
<dbReference type="RefSeq" id="WP_015902112.1">
    <property type="nucleotide sequence ID" value="NC_012115.1"/>
</dbReference>
<evidence type="ECO:0000313" key="3">
    <source>
        <dbReference type="Proteomes" id="UP000000448"/>
    </source>
</evidence>
<dbReference type="STRING" id="598659.NAMH_1303"/>
<keyword evidence="3" id="KW-1185">Reference proteome</keyword>
<evidence type="ECO:0008006" key="4">
    <source>
        <dbReference type="Google" id="ProtNLM"/>
    </source>
</evidence>
<sequence>MQNREINEGRAFYYGFFSKLFTFTYDKERFAGVKEAAEILHNYALEENSKKALEHFLQNYNEQKLAEEFDEIFYDLSQDPVPTTASFYDEEIENGKMKVKMVDIVLGSKFRKNEEYKDSEDDIGFIFPFMQYLILEKLNGDEKSEWLEGKTFDVLNTFIDDFAENVYMHQASNLYKDIAVVLKAFVESERIFLEKPKPVIEKIKKEVCEVCIADEEAALRKKRKKKESENLVCNLEEGGDVEDEV</sequence>